<evidence type="ECO:0000256" key="6">
    <source>
        <dbReference type="SAM" id="Phobius"/>
    </source>
</evidence>
<evidence type="ECO:0000313" key="8">
    <source>
        <dbReference type="EnsemblMetazoa" id="CLYHEMP006851.1"/>
    </source>
</evidence>
<dbReference type="PROSITE" id="PS50850">
    <property type="entry name" value="MFS"/>
    <property type="match status" value="1"/>
</dbReference>
<keyword evidence="4 6" id="KW-1133">Transmembrane helix</keyword>
<sequence length="248" mass="27615">SERPKDLKTPKNQNSTIFSMIFYFWVDYHLNKREKLCDSHSPFDGMKHLIIRRGGLPMTIIPVNHNTSSLATSNTNVSIGGHCHRMTSSDYLGFLFTALGEIPGLLLCFGLADRLGRRPALSVLCFVSVLAMSLLHACLNRYLLVGTLFILRAFVTGFIQTVYLYTPEVYPTNIRAIGFGTASSMARIGAIITPFVSEVLLDTYPHHAIFIYSGLMAVCIFASLLLPIETKGMKLKEFEEESEPNDNG</sequence>
<feature type="transmembrane region" description="Helical" evidence="6">
    <location>
        <begin position="143"/>
        <end position="165"/>
    </location>
</feature>
<dbReference type="Pfam" id="PF07690">
    <property type="entry name" value="MFS_1"/>
    <property type="match status" value="1"/>
</dbReference>
<keyword evidence="3 6" id="KW-0812">Transmembrane</keyword>
<keyword evidence="9" id="KW-1185">Reference proteome</keyword>
<feature type="domain" description="Major facilitator superfamily (MFS) profile" evidence="7">
    <location>
        <begin position="1"/>
        <end position="231"/>
    </location>
</feature>
<keyword evidence="2" id="KW-0813">Transport</keyword>
<comment type="subcellular location">
    <subcellularLocation>
        <location evidence="1">Membrane</location>
        <topology evidence="1">Multi-pass membrane protein</topology>
    </subcellularLocation>
</comment>
<dbReference type="PANTHER" id="PTHR23511">
    <property type="entry name" value="SYNAPTIC VESICLE GLYCOPROTEIN 2"/>
    <property type="match status" value="1"/>
</dbReference>
<proteinExistence type="predicted"/>
<evidence type="ECO:0000256" key="1">
    <source>
        <dbReference type="ARBA" id="ARBA00004141"/>
    </source>
</evidence>
<dbReference type="InterPro" id="IPR036259">
    <property type="entry name" value="MFS_trans_sf"/>
</dbReference>
<dbReference type="GO" id="GO:0022857">
    <property type="term" value="F:transmembrane transporter activity"/>
    <property type="evidence" value="ECO:0007669"/>
    <property type="project" value="InterPro"/>
</dbReference>
<dbReference type="OrthoDB" id="5834102at2759"/>
<reference evidence="8" key="1">
    <citation type="submission" date="2021-01" db="UniProtKB">
        <authorList>
            <consortium name="EnsemblMetazoa"/>
        </authorList>
    </citation>
    <scope>IDENTIFICATION</scope>
</reference>
<organism evidence="8 9">
    <name type="scientific">Clytia hemisphaerica</name>
    <dbReference type="NCBI Taxonomy" id="252671"/>
    <lineage>
        <taxon>Eukaryota</taxon>
        <taxon>Metazoa</taxon>
        <taxon>Cnidaria</taxon>
        <taxon>Hydrozoa</taxon>
        <taxon>Hydroidolina</taxon>
        <taxon>Leptothecata</taxon>
        <taxon>Obeliida</taxon>
        <taxon>Clytiidae</taxon>
        <taxon>Clytia</taxon>
    </lineage>
</organism>
<evidence type="ECO:0000259" key="7">
    <source>
        <dbReference type="PROSITE" id="PS50850"/>
    </source>
</evidence>
<evidence type="ECO:0000256" key="2">
    <source>
        <dbReference type="ARBA" id="ARBA00022448"/>
    </source>
</evidence>
<evidence type="ECO:0000256" key="5">
    <source>
        <dbReference type="ARBA" id="ARBA00023136"/>
    </source>
</evidence>
<name>A0A7M5UW81_9CNID</name>
<dbReference type="Proteomes" id="UP000594262">
    <property type="component" value="Unplaced"/>
</dbReference>
<evidence type="ECO:0000256" key="3">
    <source>
        <dbReference type="ARBA" id="ARBA00022692"/>
    </source>
</evidence>
<evidence type="ECO:0000313" key="9">
    <source>
        <dbReference type="Proteomes" id="UP000594262"/>
    </source>
</evidence>
<keyword evidence="5 6" id="KW-0472">Membrane</keyword>
<dbReference type="GO" id="GO:0016020">
    <property type="term" value="C:membrane"/>
    <property type="evidence" value="ECO:0007669"/>
    <property type="project" value="UniProtKB-SubCell"/>
</dbReference>
<dbReference type="Gene3D" id="1.20.1250.20">
    <property type="entry name" value="MFS general substrate transporter like domains"/>
    <property type="match status" value="1"/>
</dbReference>
<dbReference type="AlphaFoldDB" id="A0A7M5UW81"/>
<feature type="transmembrane region" description="Helical" evidence="6">
    <location>
        <begin position="119"/>
        <end position="137"/>
    </location>
</feature>
<dbReference type="PANTHER" id="PTHR23511:SF45">
    <property type="entry name" value="SVOP LIKE"/>
    <property type="match status" value="1"/>
</dbReference>
<dbReference type="EnsemblMetazoa" id="CLYHEMT006851.1">
    <property type="protein sequence ID" value="CLYHEMP006851.1"/>
    <property type="gene ID" value="CLYHEMG006851"/>
</dbReference>
<dbReference type="InterPro" id="IPR020846">
    <property type="entry name" value="MFS_dom"/>
</dbReference>
<feature type="transmembrane region" description="Helical" evidence="6">
    <location>
        <begin position="91"/>
        <end position="112"/>
    </location>
</feature>
<evidence type="ECO:0000256" key="4">
    <source>
        <dbReference type="ARBA" id="ARBA00022989"/>
    </source>
</evidence>
<accession>A0A7M5UW81</accession>
<protein>
    <recommendedName>
        <fullName evidence="7">Major facilitator superfamily (MFS) profile domain-containing protein</fullName>
    </recommendedName>
</protein>
<dbReference type="SUPFAM" id="SSF103473">
    <property type="entry name" value="MFS general substrate transporter"/>
    <property type="match status" value="1"/>
</dbReference>
<feature type="transmembrane region" description="Helical" evidence="6">
    <location>
        <begin position="209"/>
        <end position="228"/>
    </location>
</feature>
<dbReference type="InterPro" id="IPR011701">
    <property type="entry name" value="MFS"/>
</dbReference>